<evidence type="ECO:0000313" key="1">
    <source>
        <dbReference type="EMBL" id="KYH14883.1"/>
    </source>
</evidence>
<dbReference type="AlphaFoldDB" id="A0A151A6F0"/>
<protein>
    <submittedName>
        <fullName evidence="1">Phage head-tail adapter protein</fullName>
    </submittedName>
</protein>
<reference evidence="1 2" key="1">
    <citation type="submission" date="2016-02" db="EMBL/GenBank/DDBJ databases">
        <title>Draft genome sequence of hydrocarbon degrading Staphylococcus saprophyticus Strain CNV2, isolated from crude-oil contaminated soil from Noonmati Oil Refinery, Guwahati, Assam, India.</title>
        <authorList>
            <person name="Mukherjee A."/>
            <person name="Chettri B."/>
            <person name="Langpoklakpam J."/>
            <person name="Singh A.K."/>
            <person name="Chattopadhyay D.J."/>
        </authorList>
    </citation>
    <scope>NUCLEOTIDE SEQUENCE [LARGE SCALE GENOMIC DNA]</scope>
    <source>
        <strain evidence="1 2">CNV2</strain>
    </source>
</reference>
<gene>
    <name evidence="1" type="ORF">A0131_08855</name>
</gene>
<accession>A0A151A6F0</accession>
<sequence length="116" mass="13427">MAQTRRQFIAGGDMRTPVKFYKANTDDEFMPGESVSELYYQCFANVYPPSEKDLNMTDNQASITMVTWFPVGLEITNDMYFEIDLPRYKDKQYNISLVEDDTDNHYNIKVIGELAG</sequence>
<evidence type="ECO:0000313" key="2">
    <source>
        <dbReference type="Proteomes" id="UP000075418"/>
    </source>
</evidence>
<dbReference type="EMBL" id="LUGM01000002">
    <property type="protein sequence ID" value="KYH14883.1"/>
    <property type="molecule type" value="Genomic_DNA"/>
</dbReference>
<name>A0A151A6F0_9STAP</name>
<comment type="caution">
    <text evidence="1">The sequence shown here is derived from an EMBL/GenBank/DDBJ whole genome shotgun (WGS) entry which is preliminary data.</text>
</comment>
<proteinExistence type="predicted"/>
<dbReference type="RefSeq" id="WP_061855039.1">
    <property type="nucleotide sequence ID" value="NZ_LUGM01000002.1"/>
</dbReference>
<dbReference type="Proteomes" id="UP000075418">
    <property type="component" value="Unassembled WGS sequence"/>
</dbReference>
<organism evidence="1 2">
    <name type="scientific">Staphylococcus kloosii</name>
    <dbReference type="NCBI Taxonomy" id="29384"/>
    <lineage>
        <taxon>Bacteria</taxon>
        <taxon>Bacillati</taxon>
        <taxon>Bacillota</taxon>
        <taxon>Bacilli</taxon>
        <taxon>Bacillales</taxon>
        <taxon>Staphylococcaceae</taxon>
        <taxon>Staphylococcus</taxon>
    </lineage>
</organism>